<evidence type="ECO:0000256" key="2">
    <source>
        <dbReference type="SAM" id="SignalP"/>
    </source>
</evidence>
<feature type="chain" id="PRO_5015587471" description="Chitin-binding type-2 domain-containing protein" evidence="2">
    <location>
        <begin position="17"/>
        <end position="285"/>
    </location>
</feature>
<name>A0A2T9ZHY1_9FUNG</name>
<accession>A0A2T9ZHY1</accession>
<reference evidence="3 4" key="1">
    <citation type="journal article" date="2018" name="MBio">
        <title>Comparative Genomics Reveals the Core Gene Toolbox for the Fungus-Insect Symbiosis.</title>
        <authorList>
            <person name="Wang Y."/>
            <person name="Stata M."/>
            <person name="Wang W."/>
            <person name="Stajich J.E."/>
            <person name="White M.M."/>
            <person name="Moncalvo J.M."/>
        </authorList>
    </citation>
    <scope>NUCLEOTIDE SEQUENCE [LARGE SCALE GENOMIC DNA]</scope>
    <source>
        <strain evidence="3 4">SC-DP-2</strain>
    </source>
</reference>
<proteinExistence type="predicted"/>
<organism evidence="3 4">
    <name type="scientific">Smittium megazygosporum</name>
    <dbReference type="NCBI Taxonomy" id="133381"/>
    <lineage>
        <taxon>Eukaryota</taxon>
        <taxon>Fungi</taxon>
        <taxon>Fungi incertae sedis</taxon>
        <taxon>Zoopagomycota</taxon>
        <taxon>Kickxellomycotina</taxon>
        <taxon>Harpellomycetes</taxon>
        <taxon>Harpellales</taxon>
        <taxon>Legeriomycetaceae</taxon>
        <taxon>Smittium</taxon>
    </lineage>
</organism>
<dbReference type="Proteomes" id="UP000245609">
    <property type="component" value="Unassembled WGS sequence"/>
</dbReference>
<feature type="region of interest" description="Disordered" evidence="1">
    <location>
        <begin position="260"/>
        <end position="285"/>
    </location>
</feature>
<feature type="signal peptide" evidence="2">
    <location>
        <begin position="1"/>
        <end position="16"/>
    </location>
</feature>
<evidence type="ECO:0000313" key="4">
    <source>
        <dbReference type="Proteomes" id="UP000245609"/>
    </source>
</evidence>
<comment type="caution">
    <text evidence="3">The sequence shown here is derived from an EMBL/GenBank/DDBJ whole genome shotgun (WGS) entry which is preliminary data.</text>
</comment>
<evidence type="ECO:0000313" key="3">
    <source>
        <dbReference type="EMBL" id="PVV04170.1"/>
    </source>
</evidence>
<sequence length="285" mass="30583">MIKYISLFLFSTLVLGKNCTVGKYSCIASGKGRHYSFCGSSGLEFNKRCIVGTVCVDGNSTITCEYPRESFVSNKLDRVVVLNEQINAIGSIPDNTKDPLAASRVGSLESQISGAISSLNSEISASMGSEIGLTVIQGKINSIEAQSSQINQKLSTVRDATLIPGFGPLSPAISRIEDKVSSVLDVGNSKELLIESNSVELVRNQLSVDQYLTFLMQIEEVASDISKFRNDPSVASDNNAMFDLMDDINFLGKPRAVASTPTRTSSIDASKRTATSPDVITSSTR</sequence>
<dbReference type="AlphaFoldDB" id="A0A2T9ZHY1"/>
<keyword evidence="2" id="KW-0732">Signal</keyword>
<dbReference type="EMBL" id="MBFS01000153">
    <property type="protein sequence ID" value="PVV04170.1"/>
    <property type="molecule type" value="Genomic_DNA"/>
</dbReference>
<evidence type="ECO:0000256" key="1">
    <source>
        <dbReference type="SAM" id="MobiDB-lite"/>
    </source>
</evidence>
<gene>
    <name evidence="3" type="ORF">BB560_001336</name>
</gene>
<keyword evidence="4" id="KW-1185">Reference proteome</keyword>
<evidence type="ECO:0008006" key="5">
    <source>
        <dbReference type="Google" id="ProtNLM"/>
    </source>
</evidence>
<protein>
    <recommendedName>
        <fullName evidence="5">Chitin-binding type-2 domain-containing protein</fullName>
    </recommendedName>
</protein>